<protein>
    <submittedName>
        <fullName evidence="3">Uncharacterized protein</fullName>
    </submittedName>
</protein>
<evidence type="ECO:0000256" key="2">
    <source>
        <dbReference type="SAM" id="SignalP"/>
    </source>
</evidence>
<organism evidence="3 4">
    <name type="scientific">Crepidotus variabilis</name>
    <dbReference type="NCBI Taxonomy" id="179855"/>
    <lineage>
        <taxon>Eukaryota</taxon>
        <taxon>Fungi</taxon>
        <taxon>Dikarya</taxon>
        <taxon>Basidiomycota</taxon>
        <taxon>Agaricomycotina</taxon>
        <taxon>Agaricomycetes</taxon>
        <taxon>Agaricomycetidae</taxon>
        <taxon>Agaricales</taxon>
        <taxon>Agaricineae</taxon>
        <taxon>Crepidotaceae</taxon>
        <taxon>Crepidotus</taxon>
    </lineage>
</organism>
<feature type="region of interest" description="Disordered" evidence="1">
    <location>
        <begin position="47"/>
        <end position="103"/>
    </location>
</feature>
<feature type="signal peptide" evidence="2">
    <location>
        <begin position="1"/>
        <end position="23"/>
    </location>
</feature>
<evidence type="ECO:0000313" key="3">
    <source>
        <dbReference type="EMBL" id="KAF9526933.1"/>
    </source>
</evidence>
<proteinExistence type="predicted"/>
<feature type="chain" id="PRO_5040331434" evidence="2">
    <location>
        <begin position="24"/>
        <end position="147"/>
    </location>
</feature>
<comment type="caution">
    <text evidence="3">The sequence shown here is derived from an EMBL/GenBank/DDBJ whole genome shotgun (WGS) entry which is preliminary data.</text>
</comment>
<dbReference type="Proteomes" id="UP000807306">
    <property type="component" value="Unassembled WGS sequence"/>
</dbReference>
<name>A0A9P6EDI7_9AGAR</name>
<keyword evidence="2" id="KW-0732">Signal</keyword>
<gene>
    <name evidence="3" type="ORF">CPB83DRAFT_446859</name>
</gene>
<sequence>MVGILMLVVILVGACSMGRSVKSLKPPVPPHLSSRHNNSNHQLQLQQVTAGFPRIFPSNDPPPCSKPEPSKYTPSRCTHPTCTPPTSTSTPSTRTPSRCGPSSVQRDKLFGKLNEFLLYIEGIATSANLKKPMNLESLKPRSMLLKT</sequence>
<evidence type="ECO:0000313" key="4">
    <source>
        <dbReference type="Proteomes" id="UP000807306"/>
    </source>
</evidence>
<keyword evidence="4" id="KW-1185">Reference proteome</keyword>
<dbReference type="EMBL" id="MU157866">
    <property type="protein sequence ID" value="KAF9526933.1"/>
    <property type="molecule type" value="Genomic_DNA"/>
</dbReference>
<dbReference type="AlphaFoldDB" id="A0A9P6EDI7"/>
<reference evidence="3" key="1">
    <citation type="submission" date="2020-11" db="EMBL/GenBank/DDBJ databases">
        <authorList>
            <consortium name="DOE Joint Genome Institute"/>
            <person name="Ahrendt S."/>
            <person name="Riley R."/>
            <person name="Andreopoulos W."/>
            <person name="Labutti K."/>
            <person name="Pangilinan J."/>
            <person name="Ruiz-Duenas F.J."/>
            <person name="Barrasa J.M."/>
            <person name="Sanchez-Garcia M."/>
            <person name="Camarero S."/>
            <person name="Miyauchi S."/>
            <person name="Serrano A."/>
            <person name="Linde D."/>
            <person name="Babiker R."/>
            <person name="Drula E."/>
            <person name="Ayuso-Fernandez I."/>
            <person name="Pacheco R."/>
            <person name="Padilla G."/>
            <person name="Ferreira P."/>
            <person name="Barriuso J."/>
            <person name="Kellner H."/>
            <person name="Castanera R."/>
            <person name="Alfaro M."/>
            <person name="Ramirez L."/>
            <person name="Pisabarro A.G."/>
            <person name="Kuo A."/>
            <person name="Tritt A."/>
            <person name="Lipzen A."/>
            <person name="He G."/>
            <person name="Yan M."/>
            <person name="Ng V."/>
            <person name="Cullen D."/>
            <person name="Martin F."/>
            <person name="Rosso M.-N."/>
            <person name="Henrissat B."/>
            <person name="Hibbett D."/>
            <person name="Martinez A.T."/>
            <person name="Grigoriev I.V."/>
        </authorList>
    </citation>
    <scope>NUCLEOTIDE SEQUENCE</scope>
    <source>
        <strain evidence="3">CBS 506.95</strain>
    </source>
</reference>
<feature type="compositionally biased region" description="Low complexity" evidence="1">
    <location>
        <begin position="73"/>
        <end position="103"/>
    </location>
</feature>
<accession>A0A9P6EDI7</accession>
<evidence type="ECO:0000256" key="1">
    <source>
        <dbReference type="SAM" id="MobiDB-lite"/>
    </source>
</evidence>